<dbReference type="InterPro" id="IPR001025">
    <property type="entry name" value="BAH_dom"/>
</dbReference>
<evidence type="ECO:0000256" key="5">
    <source>
        <dbReference type="ARBA" id="ARBA00022691"/>
    </source>
</evidence>
<proteinExistence type="inferred from homology"/>
<evidence type="ECO:0000256" key="8">
    <source>
        <dbReference type="PROSITE-ProRule" id="PRU01016"/>
    </source>
</evidence>
<feature type="region of interest" description="Disordered" evidence="9">
    <location>
        <begin position="1168"/>
        <end position="1215"/>
    </location>
</feature>
<feature type="domain" description="BAH" evidence="10">
    <location>
        <begin position="595"/>
        <end position="713"/>
    </location>
</feature>
<keyword evidence="4 8" id="KW-0808">Transferase</keyword>
<dbReference type="InterPro" id="IPR029063">
    <property type="entry name" value="SAM-dependent_MTases_sf"/>
</dbReference>
<evidence type="ECO:0000256" key="4">
    <source>
        <dbReference type="ARBA" id="ARBA00022679"/>
    </source>
</evidence>
<keyword evidence="12" id="KW-1185">Reference proteome</keyword>
<evidence type="ECO:0000313" key="11">
    <source>
        <dbReference type="EMBL" id="KAL1884104.1"/>
    </source>
</evidence>
<dbReference type="PANTHER" id="PTHR10629">
    <property type="entry name" value="CYTOSINE-SPECIFIC METHYLTRANSFERASE"/>
    <property type="match status" value="1"/>
</dbReference>
<feature type="compositionally biased region" description="Basic and acidic residues" evidence="9">
    <location>
        <begin position="1205"/>
        <end position="1215"/>
    </location>
</feature>
<keyword evidence="5 8" id="KW-0949">S-adenosyl-L-methionine</keyword>
<dbReference type="Proteomes" id="UP001586593">
    <property type="component" value="Unassembled WGS sequence"/>
</dbReference>
<accession>A0ABR3Y8V0</accession>
<name>A0ABR3Y8V0_9PEZI</name>
<comment type="caution">
    <text evidence="11">The sequence shown here is derived from an EMBL/GenBank/DDBJ whole genome shotgun (WGS) entry which is preliminary data.</text>
</comment>
<feature type="region of interest" description="Disordered" evidence="9">
    <location>
        <begin position="1231"/>
        <end position="1256"/>
    </location>
</feature>
<sequence>MGDERRISVSGTTERGISQRPSAPRQPVRKWTKLEDSDWLNWQVEKDLTTEQRYSSPEQCWSEVLNWDGRVVDQKRITGPDDSSDDSSDSVRHVPQRTSPGRNSQLSVCIPRSTLTQPRSQFQGWTPPYPQTSESLALADLKRLLKSRGDFSEEEYIEFKLDNFSIYTNTSIYQNELRPLQHLTTKSSHDRFYFDGVLRYENIRHFVRKVSFQELPIGNYGTSHATVGDQIWIRSDLNKGNQVYYQLKSPSVEYTRFYEPFLWLADLAKHVVDFCARMWGKKRAVTLDHFKRRFYHCLLRLHSKTPAFRSWHAKHGSMDYRSSIVAHAEFIWKEANGVLGSRVASSLTVFKEIKHFTQYRPFSLPVPGSIAPTIVTPYILECFGHMKLGRLLQVIDAQAKPRPVRPEHENDSSDRPQLQMGEDMAQAEKPIAASLPMTSEESKREMVFSIVPGDTISTHPDDEQTGTKWRKEDAKGFIDDNRWFGLVQKVHVSSRGTRSFDVTWLYRPVDTPCCRMRYPWPNELFLSNHCTCAEGRRARWDEDEVLGKHDVDWFGEPTTTAEFFVRQTYEVDDRRWVALEPKHFQCEHTRASPSEDYRPGDTVLATLSKDAEYTEPLEVIGLEGRGHSASAYVRRLVRRAELEPWARNVRPNELVYTEQFQVVPIKNIVGRCLVRVFRHDQSIPCPYDRDGTANAFFITHRLIGDSGCVPIEDGFSPSIRQGFDPTKGGYTKLRGLDLFCGSGNFGRGLEEGGAVQMLWANDIWDKAIGTYMANAPSKTRPFLGSVDDLLKEAMEGRYSAVVPQPGEVDFISGGSPCQGFSLLTEDKNCDRQVKNQSLVASFASFIDFYRPKYGILENVPTIVQKGDNRKEDVFSQLICAIIGMGYQAQLILGDAWSYGASQGRTRVFLYFADPTVPLPEAPLPSHSHFDKASRRSLGVMSNGEPYVQRSFEPTAFKYVSAAEGTSDLPGIGDAKADCCVEFPDHRIVVGVTQRLRRQFNVIPLWPPGMNFAKAWNGGHGVMTPGDRELFPPNGSNRVNPTSKGWGRQEAASLFQTITTTCGPTDARCGRWLHWSQPRPISIMEARRAQGVPDGEVLVGPPPDQWKLIGNSVARQIALALGLQFRKAWLGTLFEERPAYQMPAVVPISDVLKEGATVAPLAEDIDSEWGPVSSDSSISTGPLLDLRATSTPIPVSAPPTPISDTTEFRSDTPSQVEKKRALSRLLLADESRESKKRYLSQERGALCTADATKGGRQ</sequence>
<feature type="region of interest" description="Disordered" evidence="9">
    <location>
        <begin position="75"/>
        <end position="106"/>
    </location>
</feature>
<evidence type="ECO:0000256" key="2">
    <source>
        <dbReference type="ARBA" id="ARBA00011975"/>
    </source>
</evidence>
<evidence type="ECO:0000256" key="3">
    <source>
        <dbReference type="ARBA" id="ARBA00022603"/>
    </source>
</evidence>
<evidence type="ECO:0000259" key="10">
    <source>
        <dbReference type="PROSITE" id="PS51038"/>
    </source>
</evidence>
<organism evidence="11 12">
    <name type="scientific">Phialemonium thermophilum</name>
    <dbReference type="NCBI Taxonomy" id="223376"/>
    <lineage>
        <taxon>Eukaryota</taxon>
        <taxon>Fungi</taxon>
        <taxon>Dikarya</taxon>
        <taxon>Ascomycota</taxon>
        <taxon>Pezizomycotina</taxon>
        <taxon>Sordariomycetes</taxon>
        <taxon>Sordariomycetidae</taxon>
        <taxon>Cephalothecales</taxon>
        <taxon>Cephalothecaceae</taxon>
        <taxon>Phialemonium</taxon>
    </lineage>
</organism>
<dbReference type="PANTHER" id="PTHR10629:SF54">
    <property type="entry name" value="DNA METHYLTRANSFERASE DIM-2"/>
    <property type="match status" value="1"/>
</dbReference>
<dbReference type="InterPro" id="IPR057215">
    <property type="entry name" value="DUF7893"/>
</dbReference>
<dbReference type="Gene3D" id="2.30.30.490">
    <property type="match status" value="2"/>
</dbReference>
<dbReference type="Pfam" id="PF25423">
    <property type="entry name" value="DUF7893"/>
    <property type="match status" value="1"/>
</dbReference>
<feature type="compositionally biased region" description="Polar residues" evidence="9">
    <location>
        <begin position="9"/>
        <end position="21"/>
    </location>
</feature>
<dbReference type="EMBL" id="JAZHXJ010000004">
    <property type="protein sequence ID" value="KAL1884104.1"/>
    <property type="molecule type" value="Genomic_DNA"/>
</dbReference>
<reference evidence="11 12" key="1">
    <citation type="journal article" date="2024" name="Commun. Biol.">
        <title>Comparative genomic analysis of thermophilic fungi reveals convergent evolutionary adaptations and gene losses.</title>
        <authorList>
            <person name="Steindorff A.S."/>
            <person name="Aguilar-Pontes M.V."/>
            <person name="Robinson A.J."/>
            <person name="Andreopoulos B."/>
            <person name="LaButti K."/>
            <person name="Kuo A."/>
            <person name="Mondo S."/>
            <person name="Riley R."/>
            <person name="Otillar R."/>
            <person name="Haridas S."/>
            <person name="Lipzen A."/>
            <person name="Grimwood J."/>
            <person name="Schmutz J."/>
            <person name="Clum A."/>
            <person name="Reid I.D."/>
            <person name="Moisan M.C."/>
            <person name="Butler G."/>
            <person name="Nguyen T.T.M."/>
            <person name="Dewar K."/>
            <person name="Conant G."/>
            <person name="Drula E."/>
            <person name="Henrissat B."/>
            <person name="Hansel C."/>
            <person name="Singer S."/>
            <person name="Hutchinson M.I."/>
            <person name="de Vries R.P."/>
            <person name="Natvig D.O."/>
            <person name="Powell A.J."/>
            <person name="Tsang A."/>
            <person name="Grigoriev I.V."/>
        </authorList>
    </citation>
    <scope>NUCLEOTIDE SEQUENCE [LARGE SCALE GENOMIC DNA]</scope>
    <source>
        <strain evidence="11 12">ATCC 24622</strain>
    </source>
</reference>
<dbReference type="Pfam" id="PF00145">
    <property type="entry name" value="DNA_methylase"/>
    <property type="match status" value="1"/>
</dbReference>
<keyword evidence="6" id="KW-0238">DNA-binding</keyword>
<dbReference type="PROSITE" id="PS00094">
    <property type="entry name" value="C5_MTASE_1"/>
    <property type="match status" value="1"/>
</dbReference>
<dbReference type="PRINTS" id="PR00105">
    <property type="entry name" value="C5METTRFRASE"/>
</dbReference>
<keyword evidence="3 8" id="KW-0489">Methyltransferase</keyword>
<evidence type="ECO:0000313" key="12">
    <source>
        <dbReference type="Proteomes" id="UP001586593"/>
    </source>
</evidence>
<dbReference type="InterPro" id="IPR018117">
    <property type="entry name" value="C5_DNA_meth_AS"/>
</dbReference>
<comment type="similarity">
    <text evidence="8">Belongs to the class I-like SAM-binding methyltransferase superfamily. C5-methyltransferase family.</text>
</comment>
<feature type="region of interest" description="Disordered" evidence="9">
    <location>
        <begin position="1"/>
        <end position="31"/>
    </location>
</feature>
<keyword evidence="7" id="KW-0539">Nucleus</keyword>
<dbReference type="PROSITE" id="PS51679">
    <property type="entry name" value="SAM_MT_C5"/>
    <property type="match status" value="1"/>
</dbReference>
<feature type="domain" description="BAH" evidence="10">
    <location>
        <begin position="448"/>
        <end position="580"/>
    </location>
</feature>
<dbReference type="InterPro" id="IPR001525">
    <property type="entry name" value="C5_MeTfrase"/>
</dbReference>
<dbReference type="CDD" id="cd04712">
    <property type="entry name" value="BAH_DCM_I"/>
    <property type="match status" value="1"/>
</dbReference>
<evidence type="ECO:0000256" key="9">
    <source>
        <dbReference type="SAM" id="MobiDB-lite"/>
    </source>
</evidence>
<protein>
    <recommendedName>
        <fullName evidence="2">DNA (cytosine-5-)-methyltransferase</fullName>
        <ecNumber evidence="2">2.1.1.37</ecNumber>
    </recommendedName>
</protein>
<dbReference type="Gene3D" id="3.40.50.150">
    <property type="entry name" value="Vaccinia Virus protein VP39"/>
    <property type="match status" value="1"/>
</dbReference>
<comment type="subcellular location">
    <subcellularLocation>
        <location evidence="1">Nucleus</location>
    </subcellularLocation>
</comment>
<dbReference type="PROSITE" id="PS51038">
    <property type="entry name" value="BAH"/>
    <property type="match status" value="2"/>
</dbReference>
<dbReference type="SUPFAM" id="SSF53335">
    <property type="entry name" value="S-adenosyl-L-methionine-dependent methyltransferases"/>
    <property type="match status" value="1"/>
</dbReference>
<feature type="active site" evidence="8">
    <location>
        <position position="817"/>
    </location>
</feature>
<evidence type="ECO:0000256" key="1">
    <source>
        <dbReference type="ARBA" id="ARBA00004123"/>
    </source>
</evidence>
<feature type="compositionally biased region" description="Polar residues" evidence="9">
    <location>
        <begin position="96"/>
        <end position="106"/>
    </location>
</feature>
<dbReference type="InterPro" id="IPR043151">
    <property type="entry name" value="BAH_sf"/>
</dbReference>
<dbReference type="EC" id="2.1.1.37" evidence="2"/>
<dbReference type="InterPro" id="IPR050390">
    <property type="entry name" value="C5-Methyltransferase"/>
</dbReference>
<evidence type="ECO:0000256" key="6">
    <source>
        <dbReference type="ARBA" id="ARBA00023125"/>
    </source>
</evidence>
<dbReference type="Gene3D" id="3.90.120.10">
    <property type="entry name" value="DNA Methylase, subunit A, domain 2"/>
    <property type="match status" value="1"/>
</dbReference>
<evidence type="ECO:0000256" key="7">
    <source>
        <dbReference type="ARBA" id="ARBA00023242"/>
    </source>
</evidence>
<gene>
    <name evidence="11" type="ORF">VTK73DRAFT_6773</name>
</gene>